<dbReference type="OrthoDB" id="9795496at2"/>
<dbReference type="CDD" id="cd15904">
    <property type="entry name" value="TSPO_MBR"/>
    <property type="match status" value="1"/>
</dbReference>
<dbReference type="InterPro" id="IPR038330">
    <property type="entry name" value="TspO/MBR-related_sf"/>
</dbReference>
<gene>
    <name evidence="6" type="ORF">SAMN04487885_10714</name>
</gene>
<dbReference type="GO" id="GO:0033013">
    <property type="term" value="P:tetrapyrrole metabolic process"/>
    <property type="evidence" value="ECO:0007669"/>
    <property type="project" value="UniProtKB-ARBA"/>
</dbReference>
<evidence type="ECO:0000256" key="1">
    <source>
        <dbReference type="ARBA" id="ARBA00004141"/>
    </source>
</evidence>
<dbReference type="GeneID" id="90545684"/>
<evidence type="ECO:0000256" key="2">
    <source>
        <dbReference type="ARBA" id="ARBA00007524"/>
    </source>
</evidence>
<protein>
    <submittedName>
        <fullName evidence="6">TspO and MBR related proteins</fullName>
    </submittedName>
</protein>
<evidence type="ECO:0000256" key="4">
    <source>
        <dbReference type="ARBA" id="ARBA00022989"/>
    </source>
</evidence>
<dbReference type="InterPro" id="IPR004307">
    <property type="entry name" value="TspO_MBR"/>
</dbReference>
<dbReference type="EMBL" id="FOOE01000007">
    <property type="protein sequence ID" value="SFF69711.1"/>
    <property type="molecule type" value="Genomic_DNA"/>
</dbReference>
<reference evidence="6 7" key="1">
    <citation type="submission" date="2016-10" db="EMBL/GenBank/DDBJ databases">
        <authorList>
            <person name="de Groot N.N."/>
        </authorList>
    </citation>
    <scope>NUCLEOTIDE SEQUENCE [LARGE SCALE GENOMIC DNA]</scope>
    <source>
        <strain evidence="6 7">NLAE-zl-G419</strain>
    </source>
</reference>
<accession>A0A1I2KXE6</accession>
<evidence type="ECO:0000313" key="6">
    <source>
        <dbReference type="EMBL" id="SFF69711.1"/>
    </source>
</evidence>
<dbReference type="PIRSF" id="PIRSF005859">
    <property type="entry name" value="PBR"/>
    <property type="match status" value="1"/>
</dbReference>
<evidence type="ECO:0000256" key="5">
    <source>
        <dbReference type="ARBA" id="ARBA00023136"/>
    </source>
</evidence>
<name>A0A1I2KXE6_9CLOT</name>
<dbReference type="RefSeq" id="WP_027640141.1">
    <property type="nucleotide sequence ID" value="NZ_BAAACD010000007.1"/>
</dbReference>
<dbReference type="Proteomes" id="UP000182135">
    <property type="component" value="Unassembled WGS sequence"/>
</dbReference>
<dbReference type="AlphaFoldDB" id="A0A1I2KXE6"/>
<organism evidence="6 7">
    <name type="scientific">Clostridium cadaveris</name>
    <dbReference type="NCBI Taxonomy" id="1529"/>
    <lineage>
        <taxon>Bacteria</taxon>
        <taxon>Bacillati</taxon>
        <taxon>Bacillota</taxon>
        <taxon>Clostridia</taxon>
        <taxon>Eubacteriales</taxon>
        <taxon>Clostridiaceae</taxon>
        <taxon>Clostridium</taxon>
    </lineage>
</organism>
<dbReference type="Gene3D" id="1.20.1260.100">
    <property type="entry name" value="TspO/MBR protein"/>
    <property type="match status" value="1"/>
</dbReference>
<dbReference type="FunFam" id="1.20.1260.100:FF:000001">
    <property type="entry name" value="translocator protein 2"/>
    <property type="match status" value="1"/>
</dbReference>
<comment type="similarity">
    <text evidence="2">Belongs to the TspO/BZRP family.</text>
</comment>
<dbReference type="PANTHER" id="PTHR10057">
    <property type="entry name" value="PERIPHERAL-TYPE BENZODIAZEPINE RECEPTOR"/>
    <property type="match status" value="1"/>
</dbReference>
<evidence type="ECO:0000313" key="7">
    <source>
        <dbReference type="Proteomes" id="UP000182135"/>
    </source>
</evidence>
<sequence length="166" mass="18955">MKKGNKEKKKVDIGALIISLIISVGGGFIAGIFNKNSILMYSNLQKPVFSPPAIVFPIVWTILYILMGIAAYRVYMVIKETNTSKIPLVFYGIQLILNFLWPFLFFNFRLYGLAFVELVVLFIFIILTTIAFFKRDKVAGMLMIPYAAWVAFAGVLNFFVWMLNEM</sequence>
<evidence type="ECO:0000256" key="3">
    <source>
        <dbReference type="ARBA" id="ARBA00022692"/>
    </source>
</evidence>
<dbReference type="eggNOG" id="COG3476">
    <property type="taxonomic scope" value="Bacteria"/>
</dbReference>
<dbReference type="GO" id="GO:0016020">
    <property type="term" value="C:membrane"/>
    <property type="evidence" value="ECO:0007669"/>
    <property type="project" value="UniProtKB-SubCell"/>
</dbReference>
<comment type="subcellular location">
    <subcellularLocation>
        <location evidence="1">Membrane</location>
        <topology evidence="1">Multi-pass membrane protein</topology>
    </subcellularLocation>
</comment>
<proteinExistence type="inferred from homology"/>
<dbReference type="STRING" id="1529.SAMN04487885_10714"/>
<keyword evidence="5" id="KW-0472">Membrane</keyword>
<dbReference type="Pfam" id="PF03073">
    <property type="entry name" value="TspO_MBR"/>
    <property type="match status" value="1"/>
</dbReference>
<keyword evidence="4" id="KW-1133">Transmembrane helix</keyword>
<dbReference type="PANTHER" id="PTHR10057:SF0">
    <property type="entry name" value="TRANSLOCATOR PROTEIN"/>
    <property type="match status" value="1"/>
</dbReference>
<keyword evidence="7" id="KW-1185">Reference proteome</keyword>
<keyword evidence="3" id="KW-0812">Transmembrane</keyword>